<dbReference type="AlphaFoldDB" id="A0A0K9NTW5"/>
<comment type="caution">
    <text evidence="2">The sequence shown here is derived from an EMBL/GenBank/DDBJ whole genome shotgun (WGS) entry which is preliminary data.</text>
</comment>
<evidence type="ECO:0000313" key="2">
    <source>
        <dbReference type="EMBL" id="KMZ59502.1"/>
    </source>
</evidence>
<gene>
    <name evidence="2" type="ORF">ZOSMA_68G00900</name>
</gene>
<proteinExistence type="predicted"/>
<dbReference type="Proteomes" id="UP000036987">
    <property type="component" value="Unassembled WGS sequence"/>
</dbReference>
<accession>A0A0K9NTW5</accession>
<reference evidence="3" key="1">
    <citation type="journal article" date="2016" name="Nature">
        <title>The genome of the seagrass Zostera marina reveals angiosperm adaptation to the sea.</title>
        <authorList>
            <person name="Olsen J.L."/>
            <person name="Rouze P."/>
            <person name="Verhelst B."/>
            <person name="Lin Y.-C."/>
            <person name="Bayer T."/>
            <person name="Collen J."/>
            <person name="Dattolo E."/>
            <person name="De Paoli E."/>
            <person name="Dittami S."/>
            <person name="Maumus F."/>
            <person name="Michel G."/>
            <person name="Kersting A."/>
            <person name="Lauritano C."/>
            <person name="Lohaus R."/>
            <person name="Toepel M."/>
            <person name="Tonon T."/>
            <person name="Vanneste K."/>
            <person name="Amirebrahimi M."/>
            <person name="Brakel J."/>
            <person name="Bostroem C."/>
            <person name="Chovatia M."/>
            <person name="Grimwood J."/>
            <person name="Jenkins J.W."/>
            <person name="Jueterbock A."/>
            <person name="Mraz A."/>
            <person name="Stam W.T."/>
            <person name="Tice H."/>
            <person name="Bornberg-Bauer E."/>
            <person name="Green P.J."/>
            <person name="Pearson G.A."/>
            <person name="Procaccini G."/>
            <person name="Duarte C.M."/>
            <person name="Schmutz J."/>
            <person name="Reusch T.B.H."/>
            <person name="Van de Peer Y."/>
        </authorList>
    </citation>
    <scope>NUCLEOTIDE SEQUENCE [LARGE SCALE GENOMIC DNA]</scope>
    <source>
        <strain evidence="3">cv. Finnish</strain>
    </source>
</reference>
<dbReference type="EMBL" id="LFYR01001785">
    <property type="protein sequence ID" value="KMZ59502.1"/>
    <property type="molecule type" value="Genomic_DNA"/>
</dbReference>
<sequence>MLRSILFRRTFIGEEVMKFPGEMLEAGDEIMEEGGTNVKEAIRSGPAGAPRSHPGGQGILI</sequence>
<protein>
    <submittedName>
        <fullName evidence="2">Uncharacterized protein</fullName>
    </submittedName>
</protein>
<feature type="region of interest" description="Disordered" evidence="1">
    <location>
        <begin position="41"/>
        <end position="61"/>
    </location>
</feature>
<evidence type="ECO:0000313" key="3">
    <source>
        <dbReference type="Proteomes" id="UP000036987"/>
    </source>
</evidence>
<keyword evidence="3" id="KW-1185">Reference proteome</keyword>
<evidence type="ECO:0000256" key="1">
    <source>
        <dbReference type="SAM" id="MobiDB-lite"/>
    </source>
</evidence>
<organism evidence="2 3">
    <name type="scientific">Zostera marina</name>
    <name type="common">Eelgrass</name>
    <dbReference type="NCBI Taxonomy" id="29655"/>
    <lineage>
        <taxon>Eukaryota</taxon>
        <taxon>Viridiplantae</taxon>
        <taxon>Streptophyta</taxon>
        <taxon>Embryophyta</taxon>
        <taxon>Tracheophyta</taxon>
        <taxon>Spermatophyta</taxon>
        <taxon>Magnoliopsida</taxon>
        <taxon>Liliopsida</taxon>
        <taxon>Zosteraceae</taxon>
        <taxon>Zostera</taxon>
    </lineage>
</organism>
<name>A0A0K9NTW5_ZOSMR</name>